<proteinExistence type="predicted"/>
<evidence type="ECO:0000313" key="2">
    <source>
        <dbReference type="Proteomes" id="UP001055811"/>
    </source>
</evidence>
<comment type="caution">
    <text evidence="1">The sequence shown here is derived from an EMBL/GenBank/DDBJ whole genome shotgun (WGS) entry which is preliminary data.</text>
</comment>
<reference evidence="1 2" key="2">
    <citation type="journal article" date="2022" name="Mol. Ecol. Resour.">
        <title>The genomes of chicory, endive, great burdock and yacon provide insights into Asteraceae paleo-polyploidization history and plant inulin production.</title>
        <authorList>
            <person name="Fan W."/>
            <person name="Wang S."/>
            <person name="Wang H."/>
            <person name="Wang A."/>
            <person name="Jiang F."/>
            <person name="Liu H."/>
            <person name="Zhao H."/>
            <person name="Xu D."/>
            <person name="Zhang Y."/>
        </authorList>
    </citation>
    <scope>NUCLEOTIDE SEQUENCE [LARGE SCALE GENOMIC DNA]</scope>
    <source>
        <strain evidence="2">cv. Punajuju</strain>
        <tissue evidence="1">Leaves</tissue>
    </source>
</reference>
<accession>A0ACB9H6H3</accession>
<keyword evidence="2" id="KW-1185">Reference proteome</keyword>
<sequence>MQREGFLRAKIRKSLRLEARNWNHSLELVIPKLNKLEKRSFWPAVQRSRLDHRVGHDSKSLVFATRPSRSSRLEEPGLRDSTRKVLATRREGSSRPDHRVGIDSSPGQKPICLL</sequence>
<protein>
    <submittedName>
        <fullName evidence="1">Uncharacterized protein</fullName>
    </submittedName>
</protein>
<organism evidence="1 2">
    <name type="scientific">Cichorium intybus</name>
    <name type="common">Chicory</name>
    <dbReference type="NCBI Taxonomy" id="13427"/>
    <lineage>
        <taxon>Eukaryota</taxon>
        <taxon>Viridiplantae</taxon>
        <taxon>Streptophyta</taxon>
        <taxon>Embryophyta</taxon>
        <taxon>Tracheophyta</taxon>
        <taxon>Spermatophyta</taxon>
        <taxon>Magnoliopsida</taxon>
        <taxon>eudicotyledons</taxon>
        <taxon>Gunneridae</taxon>
        <taxon>Pentapetalae</taxon>
        <taxon>asterids</taxon>
        <taxon>campanulids</taxon>
        <taxon>Asterales</taxon>
        <taxon>Asteraceae</taxon>
        <taxon>Cichorioideae</taxon>
        <taxon>Cichorieae</taxon>
        <taxon>Cichoriinae</taxon>
        <taxon>Cichorium</taxon>
    </lineage>
</organism>
<name>A0ACB9H6H3_CICIN</name>
<reference evidence="2" key="1">
    <citation type="journal article" date="2022" name="Mol. Ecol. Resour.">
        <title>The genomes of chicory, endive, great burdock and yacon provide insights into Asteraceae palaeo-polyploidization history and plant inulin production.</title>
        <authorList>
            <person name="Fan W."/>
            <person name="Wang S."/>
            <person name="Wang H."/>
            <person name="Wang A."/>
            <person name="Jiang F."/>
            <person name="Liu H."/>
            <person name="Zhao H."/>
            <person name="Xu D."/>
            <person name="Zhang Y."/>
        </authorList>
    </citation>
    <scope>NUCLEOTIDE SEQUENCE [LARGE SCALE GENOMIC DNA]</scope>
    <source>
        <strain evidence="2">cv. Punajuju</strain>
    </source>
</reference>
<dbReference type="EMBL" id="CM042009">
    <property type="protein sequence ID" value="KAI3790775.1"/>
    <property type="molecule type" value="Genomic_DNA"/>
</dbReference>
<dbReference type="Proteomes" id="UP001055811">
    <property type="component" value="Linkage Group LG01"/>
</dbReference>
<evidence type="ECO:0000313" key="1">
    <source>
        <dbReference type="EMBL" id="KAI3790775.1"/>
    </source>
</evidence>
<gene>
    <name evidence="1" type="ORF">L2E82_04068</name>
</gene>